<sequence>MTSRYRSVLFSLFLVTLSTSASAAALCQAPPPSALKGLNAAIKKDAAAQSRAMPIVHAEGTLPHQGIYDQSREAQKDWVVVFNAAMLWRGEHKPEDLTLASRLLADWAKVYRPSFNPIDETGLDRYIAAFDLIRDDLDPQVRKSAGDFIQALTTGYLQRMERDFRADKGTWVNNWNSHRVKLVTMGAAVLQDGHLWDRARQQFIAQLGHNIQKDGSVMDFHERDALHYVVYDLEPLTTAAMVAKGRGEDWLHLNKQGVSIAHALDWLVPYATGQQAHEEFVNSKVKFDAARRNAGMSGFGGPWDRKGAAALFGMAAQLDPRYRPVADSLGPSKGWTSLCFGG</sequence>
<dbReference type="EMBL" id="JAUKWQ010000001">
    <property type="protein sequence ID" value="MDO1581592.1"/>
    <property type="molecule type" value="Genomic_DNA"/>
</dbReference>
<dbReference type="Gene3D" id="1.50.10.100">
    <property type="entry name" value="Chondroitin AC/alginate lyase"/>
    <property type="match status" value="1"/>
</dbReference>
<dbReference type="Proteomes" id="UP001169006">
    <property type="component" value="Unassembled WGS sequence"/>
</dbReference>
<evidence type="ECO:0000256" key="1">
    <source>
        <dbReference type="ARBA" id="ARBA00022729"/>
    </source>
</evidence>
<comment type="caution">
    <text evidence="5">The sequence shown here is derived from an EMBL/GenBank/DDBJ whole genome shotgun (WGS) entry which is preliminary data.</text>
</comment>
<keyword evidence="1 3" id="KW-0732">Signal</keyword>
<accession>A0ABT8ST58</accession>
<dbReference type="Pfam" id="PF05426">
    <property type="entry name" value="Alginate_lyase"/>
    <property type="match status" value="1"/>
</dbReference>
<keyword evidence="2 5" id="KW-0456">Lyase</keyword>
<protein>
    <submittedName>
        <fullName evidence="5">Alginate lyase family protein</fullName>
    </submittedName>
</protein>
<reference evidence="5" key="2">
    <citation type="submission" date="2023-07" db="EMBL/GenBank/DDBJ databases">
        <authorList>
            <person name="Sun H."/>
        </authorList>
    </citation>
    <scope>NUCLEOTIDE SEQUENCE</scope>
    <source>
        <strain evidence="5">05753</strain>
    </source>
</reference>
<evidence type="ECO:0000313" key="6">
    <source>
        <dbReference type="Proteomes" id="UP001169006"/>
    </source>
</evidence>
<evidence type="ECO:0000313" key="5">
    <source>
        <dbReference type="EMBL" id="MDO1581592.1"/>
    </source>
</evidence>
<evidence type="ECO:0000256" key="2">
    <source>
        <dbReference type="ARBA" id="ARBA00023239"/>
    </source>
</evidence>
<proteinExistence type="predicted"/>
<feature type="domain" description="Alginate lyase" evidence="4">
    <location>
        <begin position="46"/>
        <end position="276"/>
    </location>
</feature>
<dbReference type="RefSeq" id="WP_302075691.1">
    <property type="nucleotide sequence ID" value="NZ_JAUKWQ010000001.1"/>
</dbReference>
<reference evidence="5" key="1">
    <citation type="journal article" date="2015" name="Int. J. Syst. Evol. Microbiol.">
        <title>Rhizobium oryzicola sp. nov., potential plant-growth-promoting endophytic bacteria isolated from rice roots.</title>
        <authorList>
            <person name="Zhang X.X."/>
            <person name="Gao J.S."/>
            <person name="Cao Y.H."/>
            <person name="Sheirdil R.A."/>
            <person name="Wang X.C."/>
            <person name="Zhang L."/>
        </authorList>
    </citation>
    <scope>NUCLEOTIDE SEQUENCE</scope>
    <source>
        <strain evidence="5">05753</strain>
    </source>
</reference>
<keyword evidence="6" id="KW-1185">Reference proteome</keyword>
<name>A0ABT8ST58_9HYPH</name>
<dbReference type="SUPFAM" id="SSF48230">
    <property type="entry name" value="Chondroitin AC/alginate lyase"/>
    <property type="match status" value="1"/>
</dbReference>
<organism evidence="5 6">
    <name type="scientific">Rhizobium oryzicola</name>
    <dbReference type="NCBI Taxonomy" id="1232668"/>
    <lineage>
        <taxon>Bacteria</taxon>
        <taxon>Pseudomonadati</taxon>
        <taxon>Pseudomonadota</taxon>
        <taxon>Alphaproteobacteria</taxon>
        <taxon>Hyphomicrobiales</taxon>
        <taxon>Rhizobiaceae</taxon>
        <taxon>Rhizobium/Agrobacterium group</taxon>
        <taxon>Rhizobium</taxon>
    </lineage>
</organism>
<feature type="signal peptide" evidence="3">
    <location>
        <begin position="1"/>
        <end position="23"/>
    </location>
</feature>
<evidence type="ECO:0000256" key="3">
    <source>
        <dbReference type="SAM" id="SignalP"/>
    </source>
</evidence>
<dbReference type="GO" id="GO:0016829">
    <property type="term" value="F:lyase activity"/>
    <property type="evidence" value="ECO:0007669"/>
    <property type="project" value="UniProtKB-KW"/>
</dbReference>
<feature type="chain" id="PRO_5045644872" evidence="3">
    <location>
        <begin position="24"/>
        <end position="342"/>
    </location>
</feature>
<dbReference type="InterPro" id="IPR008397">
    <property type="entry name" value="Alginate_lyase_dom"/>
</dbReference>
<evidence type="ECO:0000259" key="4">
    <source>
        <dbReference type="Pfam" id="PF05426"/>
    </source>
</evidence>
<dbReference type="InterPro" id="IPR008929">
    <property type="entry name" value="Chondroitin_lyas"/>
</dbReference>
<gene>
    <name evidence="5" type="ORF">Q2T52_05720</name>
</gene>